<proteinExistence type="predicted"/>
<accession>A0A271ISD4</accession>
<gene>
    <name evidence="2" type="ORF">BSZ37_00735</name>
    <name evidence="3" type="ORF">BSZ37_12570</name>
    <name evidence="1" type="ORF">BSZ37_21425</name>
</gene>
<dbReference type="EMBL" id="MQWD01000011">
    <property type="protein sequence ID" value="PAP74152.1"/>
    <property type="molecule type" value="Genomic_DNA"/>
</dbReference>
<evidence type="ECO:0000313" key="1">
    <source>
        <dbReference type="EMBL" id="PAP74152.1"/>
    </source>
</evidence>
<dbReference type="PROSITE" id="PS51257">
    <property type="entry name" value="PROKAR_LIPOPROTEIN"/>
    <property type="match status" value="1"/>
</dbReference>
<sequence length="182" mass="19858">MNRPALSVFVLLTAITAGCAWRGTSGRLHAEPSVASALPFSNVGVYVAVGGNESCGRTDPRVTDGEGTLNGRAMAFSTDGDFFVARSVEDMRTSLTSRDDYGPIVSRGNYRVVGGRVDARAVIPGGDSSFRHIVVTYTLIPTGPESFLSEQLFSRGKVVVRYGEHEERWVCYRQRFELSRSE</sequence>
<protein>
    <submittedName>
        <fullName evidence="1">Uncharacterized protein</fullName>
    </submittedName>
</protein>
<reference evidence="1 4" key="1">
    <citation type="submission" date="2016-11" db="EMBL/GenBank/DDBJ databases">
        <title>Study of marine rhodopsin-containing bacteria.</title>
        <authorList>
            <person name="Yoshizawa S."/>
            <person name="Kumagai Y."/>
            <person name="Kogure K."/>
        </authorList>
    </citation>
    <scope>NUCLEOTIDE SEQUENCE [LARGE SCALE GENOMIC DNA]</scope>
    <source>
        <strain evidence="1 4">SAORIC-28</strain>
    </source>
</reference>
<organism evidence="1 4">
    <name type="scientific">Rubrivirga marina</name>
    <dbReference type="NCBI Taxonomy" id="1196024"/>
    <lineage>
        <taxon>Bacteria</taxon>
        <taxon>Pseudomonadati</taxon>
        <taxon>Rhodothermota</taxon>
        <taxon>Rhodothermia</taxon>
        <taxon>Rhodothermales</taxon>
        <taxon>Rubricoccaceae</taxon>
        <taxon>Rubrivirga</taxon>
    </lineage>
</organism>
<dbReference type="EMBL" id="MQWD01000001">
    <property type="protein sequence ID" value="PAP75078.1"/>
    <property type="molecule type" value="Genomic_DNA"/>
</dbReference>
<name>A0A271ISD4_9BACT</name>
<keyword evidence="4" id="KW-1185">Reference proteome</keyword>
<evidence type="ECO:0000313" key="4">
    <source>
        <dbReference type="Proteomes" id="UP000216339"/>
    </source>
</evidence>
<evidence type="ECO:0000313" key="2">
    <source>
        <dbReference type="EMBL" id="PAP75078.1"/>
    </source>
</evidence>
<dbReference type="EMBL" id="MQWD01000001">
    <property type="protein sequence ID" value="PAP77205.1"/>
    <property type="molecule type" value="Genomic_DNA"/>
</dbReference>
<dbReference type="Proteomes" id="UP000216339">
    <property type="component" value="Unassembled WGS sequence"/>
</dbReference>
<dbReference type="AlphaFoldDB" id="A0A271ISD4"/>
<evidence type="ECO:0000313" key="3">
    <source>
        <dbReference type="EMBL" id="PAP77205.1"/>
    </source>
</evidence>
<comment type="caution">
    <text evidence="1">The sequence shown here is derived from an EMBL/GenBank/DDBJ whole genome shotgun (WGS) entry which is preliminary data.</text>
</comment>